<keyword evidence="4 5" id="KW-0173">Coenzyme A biosynthesis</keyword>
<sequence>MSANSKLLHHPLRIGITGGIACGKTAASSVFKDLGITVIDSDIIARKVVEPGSKLLPKLIDTFGKELLTDDGFLNRKRLREIVFSDPKALASLNALIHPAIHAELEKQADKASSAYTVLVIPLLFEHHLENFVDRILVLDVKEETQIERVMKRDGSSREIALEILKNQVSREKRRELADDLIETDGLSLSELKELVLNLHKKYLKLAAKRN</sequence>
<dbReference type="AlphaFoldDB" id="E8LJ01"/>
<comment type="caution">
    <text evidence="7">The sequence shown here is derived from an EMBL/GenBank/DDBJ whole genome shotgun (WGS) entry which is preliminary data.</text>
</comment>
<comment type="catalytic activity">
    <reaction evidence="5">
        <text>3'-dephospho-CoA + ATP = ADP + CoA + H(+)</text>
        <dbReference type="Rhea" id="RHEA:18245"/>
        <dbReference type="ChEBI" id="CHEBI:15378"/>
        <dbReference type="ChEBI" id="CHEBI:30616"/>
        <dbReference type="ChEBI" id="CHEBI:57287"/>
        <dbReference type="ChEBI" id="CHEBI:57328"/>
        <dbReference type="ChEBI" id="CHEBI:456216"/>
        <dbReference type="EC" id="2.7.1.24"/>
    </reaction>
</comment>
<comment type="similarity">
    <text evidence="1 5">Belongs to the CoaE family.</text>
</comment>
<dbReference type="Pfam" id="PF01121">
    <property type="entry name" value="CoaE"/>
    <property type="match status" value="1"/>
</dbReference>
<dbReference type="OrthoDB" id="9812943at2"/>
<dbReference type="GO" id="GO:0004140">
    <property type="term" value="F:dephospho-CoA kinase activity"/>
    <property type="evidence" value="ECO:0007669"/>
    <property type="project" value="UniProtKB-UniRule"/>
</dbReference>
<dbReference type="InterPro" id="IPR001977">
    <property type="entry name" value="Depp_CoAkinase"/>
</dbReference>
<evidence type="ECO:0000256" key="5">
    <source>
        <dbReference type="HAMAP-Rule" id="MF_00376"/>
    </source>
</evidence>
<comment type="pathway">
    <text evidence="5">Cofactor biosynthesis; coenzyme A biosynthesis; CoA from (R)-pantothenate: step 5/5.</text>
</comment>
<accession>E8LJ01</accession>
<feature type="binding site" evidence="5">
    <location>
        <begin position="21"/>
        <end position="26"/>
    </location>
    <ligand>
        <name>ATP</name>
        <dbReference type="ChEBI" id="CHEBI:30616"/>
    </ligand>
</feature>
<organism evidence="7 8">
    <name type="scientific">Succinatimonas hippei (strain DSM 22608 / JCM 16073 / KCTC 15190 / YIT 12066)</name>
    <dbReference type="NCBI Taxonomy" id="762983"/>
    <lineage>
        <taxon>Bacteria</taxon>
        <taxon>Pseudomonadati</taxon>
        <taxon>Pseudomonadota</taxon>
        <taxon>Gammaproteobacteria</taxon>
        <taxon>Aeromonadales</taxon>
        <taxon>Succinivibrionaceae</taxon>
        <taxon>Succinatimonas</taxon>
    </lineage>
</organism>
<keyword evidence="5 7" id="KW-0418">Kinase</keyword>
<name>E8LJ01_SUCHY</name>
<comment type="subcellular location">
    <subcellularLocation>
        <location evidence="5">Cytoplasm</location>
    </subcellularLocation>
</comment>
<keyword evidence="5" id="KW-0963">Cytoplasm</keyword>
<gene>
    <name evidence="5 7" type="primary">coaE</name>
    <name evidence="7" type="ORF">HMPREF9444_00674</name>
</gene>
<dbReference type="Gene3D" id="3.40.50.300">
    <property type="entry name" value="P-loop containing nucleotide triphosphate hydrolases"/>
    <property type="match status" value="1"/>
</dbReference>
<keyword evidence="8" id="KW-1185">Reference proteome</keyword>
<evidence type="ECO:0000313" key="8">
    <source>
        <dbReference type="Proteomes" id="UP000018458"/>
    </source>
</evidence>
<dbReference type="RefSeq" id="WP_009142889.1">
    <property type="nucleotide sequence ID" value="NZ_GL830968.1"/>
</dbReference>
<dbReference type="EMBL" id="AEVO01000031">
    <property type="protein sequence ID" value="EFY07532.1"/>
    <property type="molecule type" value="Genomic_DNA"/>
</dbReference>
<evidence type="ECO:0000313" key="7">
    <source>
        <dbReference type="EMBL" id="EFY07532.1"/>
    </source>
</evidence>
<dbReference type="Proteomes" id="UP000018458">
    <property type="component" value="Unassembled WGS sequence"/>
</dbReference>
<keyword evidence="5 7" id="KW-0808">Transferase</keyword>
<reference evidence="7 8" key="1">
    <citation type="submission" date="2011-01" db="EMBL/GenBank/DDBJ databases">
        <authorList>
            <person name="Weinstock G."/>
            <person name="Sodergren E."/>
            <person name="Clifton S."/>
            <person name="Fulton L."/>
            <person name="Fulton B."/>
            <person name="Courtney L."/>
            <person name="Fronick C."/>
            <person name="Harrison M."/>
            <person name="Strong C."/>
            <person name="Farmer C."/>
            <person name="Delahaunty K."/>
            <person name="Markovic C."/>
            <person name="Hall O."/>
            <person name="Minx P."/>
            <person name="Tomlinson C."/>
            <person name="Mitreva M."/>
            <person name="Hou S."/>
            <person name="Chen J."/>
            <person name="Wollam A."/>
            <person name="Pepin K.H."/>
            <person name="Johnson M."/>
            <person name="Bhonagiri V."/>
            <person name="Zhang X."/>
            <person name="Suruliraj S."/>
            <person name="Warren W."/>
            <person name="Chinwalla A."/>
            <person name="Mardis E.R."/>
            <person name="Wilson R.K."/>
        </authorList>
    </citation>
    <scope>NUCLEOTIDE SEQUENCE [LARGE SCALE GENOMIC DNA]</scope>
    <source>
        <strain evidence="8">DSM 22608 / JCM 16073 / KCTC 15190 / YIT 12066</strain>
    </source>
</reference>
<protein>
    <recommendedName>
        <fullName evidence="5 6">Dephospho-CoA kinase</fullName>
        <ecNumber evidence="5 6">2.7.1.24</ecNumber>
    </recommendedName>
    <alternativeName>
        <fullName evidence="5">Dephosphocoenzyme A kinase</fullName>
    </alternativeName>
</protein>
<evidence type="ECO:0000256" key="2">
    <source>
        <dbReference type="ARBA" id="ARBA00022741"/>
    </source>
</evidence>
<keyword evidence="2 5" id="KW-0547">Nucleotide-binding</keyword>
<evidence type="ECO:0000256" key="3">
    <source>
        <dbReference type="ARBA" id="ARBA00022840"/>
    </source>
</evidence>
<dbReference type="PANTHER" id="PTHR10695:SF46">
    <property type="entry name" value="BIFUNCTIONAL COENZYME A SYNTHASE-RELATED"/>
    <property type="match status" value="1"/>
</dbReference>
<comment type="function">
    <text evidence="5">Catalyzes the phosphorylation of the 3'-hydroxyl group of dephosphocoenzyme A to form coenzyme A.</text>
</comment>
<keyword evidence="3 5" id="KW-0067">ATP-binding</keyword>
<dbReference type="GO" id="GO:0015937">
    <property type="term" value="P:coenzyme A biosynthetic process"/>
    <property type="evidence" value="ECO:0007669"/>
    <property type="project" value="UniProtKB-UniRule"/>
</dbReference>
<dbReference type="EC" id="2.7.1.24" evidence="5 6"/>
<dbReference type="PANTHER" id="PTHR10695">
    <property type="entry name" value="DEPHOSPHO-COA KINASE-RELATED"/>
    <property type="match status" value="1"/>
</dbReference>
<dbReference type="GO" id="GO:0005737">
    <property type="term" value="C:cytoplasm"/>
    <property type="evidence" value="ECO:0007669"/>
    <property type="project" value="UniProtKB-SubCell"/>
</dbReference>
<dbReference type="SUPFAM" id="SSF52540">
    <property type="entry name" value="P-loop containing nucleoside triphosphate hydrolases"/>
    <property type="match status" value="1"/>
</dbReference>
<dbReference type="GO" id="GO:0005524">
    <property type="term" value="F:ATP binding"/>
    <property type="evidence" value="ECO:0007669"/>
    <property type="project" value="UniProtKB-UniRule"/>
</dbReference>
<proteinExistence type="inferred from homology"/>
<dbReference type="NCBIfam" id="TIGR00152">
    <property type="entry name" value="dephospho-CoA kinase"/>
    <property type="match status" value="1"/>
</dbReference>
<dbReference type="UniPathway" id="UPA00241">
    <property type="reaction ID" value="UER00356"/>
</dbReference>
<dbReference type="HOGENOM" id="CLU_057180_1_2_6"/>
<dbReference type="HAMAP" id="MF_00376">
    <property type="entry name" value="Dephospho_CoA_kinase"/>
    <property type="match status" value="1"/>
</dbReference>
<evidence type="ECO:0000256" key="6">
    <source>
        <dbReference type="NCBIfam" id="TIGR00152"/>
    </source>
</evidence>
<dbReference type="CDD" id="cd02022">
    <property type="entry name" value="DPCK"/>
    <property type="match status" value="1"/>
</dbReference>
<evidence type="ECO:0000256" key="1">
    <source>
        <dbReference type="ARBA" id="ARBA00009018"/>
    </source>
</evidence>
<dbReference type="InterPro" id="IPR027417">
    <property type="entry name" value="P-loop_NTPase"/>
</dbReference>
<dbReference type="STRING" id="762983.HMPREF9444_00674"/>
<evidence type="ECO:0000256" key="4">
    <source>
        <dbReference type="ARBA" id="ARBA00022993"/>
    </source>
</evidence>
<dbReference type="PROSITE" id="PS51219">
    <property type="entry name" value="DPCK"/>
    <property type="match status" value="1"/>
</dbReference>
<dbReference type="eggNOG" id="COG0237">
    <property type="taxonomic scope" value="Bacteria"/>
</dbReference>